<dbReference type="InterPro" id="IPR031838">
    <property type="entry name" value="Dre2_N"/>
</dbReference>
<dbReference type="GO" id="GO:0016226">
    <property type="term" value="P:iron-sulfur cluster assembly"/>
    <property type="evidence" value="ECO:0007669"/>
    <property type="project" value="UniProtKB-UniRule"/>
</dbReference>
<evidence type="ECO:0000256" key="10">
    <source>
        <dbReference type="SAM" id="MobiDB-lite"/>
    </source>
</evidence>
<dbReference type="OrthoDB" id="311633at2759"/>
<feature type="compositionally biased region" description="Acidic residues" evidence="10">
    <location>
        <begin position="186"/>
        <end position="203"/>
    </location>
</feature>
<feature type="compositionally biased region" description="Polar residues" evidence="10">
    <location>
        <begin position="139"/>
        <end position="148"/>
    </location>
</feature>
<comment type="subcellular location">
    <subcellularLocation>
        <location evidence="9">Cytoplasm</location>
    </subcellularLocation>
    <subcellularLocation>
        <location evidence="9">Mitochondrion intermembrane space</location>
    </subcellularLocation>
</comment>
<dbReference type="STRING" id="983967.A0A1E4T6Y2"/>
<comment type="similarity">
    <text evidence="2 9">Belongs to the anamorsin family.</text>
</comment>
<feature type="binding site" evidence="9">
    <location>
        <position position="246"/>
    </location>
    <ligand>
        <name>[2Fe-2S] cluster</name>
        <dbReference type="ChEBI" id="CHEBI:190135"/>
    </ligand>
</feature>
<evidence type="ECO:0000313" key="15">
    <source>
        <dbReference type="Proteomes" id="UP000094801"/>
    </source>
</evidence>
<comment type="cofactor">
    <cofactor evidence="1 9">
        <name>[4Fe-4S] cluster</name>
        <dbReference type="ChEBI" id="CHEBI:49883"/>
    </cofactor>
</comment>
<dbReference type="InterPro" id="IPR046408">
    <property type="entry name" value="CIAPIN1"/>
</dbReference>
<keyword evidence="3 9" id="KW-0004">4Fe-4S</keyword>
<feature type="binding site" evidence="9">
    <location>
        <position position="337"/>
    </location>
    <ligand>
        <name>[4Fe-4S] cluster</name>
        <dbReference type="ChEBI" id="CHEBI:49883"/>
    </ligand>
</feature>
<evidence type="ECO:0000256" key="6">
    <source>
        <dbReference type="ARBA" id="ARBA00023004"/>
    </source>
</evidence>
<dbReference type="InterPro" id="IPR007785">
    <property type="entry name" value="Anamorsin"/>
</dbReference>
<feature type="binding site" evidence="9">
    <location>
        <position position="251"/>
    </location>
    <ligand>
        <name>[2Fe-2S] cluster</name>
        <dbReference type="ChEBI" id="CHEBI:190135"/>
    </ligand>
</feature>
<dbReference type="PANTHER" id="PTHR13273:SF14">
    <property type="entry name" value="ANAMORSIN"/>
    <property type="match status" value="1"/>
</dbReference>
<dbReference type="GO" id="GO:0009055">
    <property type="term" value="F:electron transfer activity"/>
    <property type="evidence" value="ECO:0007669"/>
    <property type="project" value="UniProtKB-UniRule"/>
</dbReference>
<keyword evidence="6 9" id="KW-0408">Iron</keyword>
<reference evidence="15" key="1">
    <citation type="submission" date="2016-04" db="EMBL/GenBank/DDBJ databases">
        <title>Comparative genomics of biotechnologically important yeasts.</title>
        <authorList>
            <consortium name="DOE Joint Genome Institute"/>
            <person name="Riley R."/>
            <person name="Haridas S."/>
            <person name="Wolfe K.H."/>
            <person name="Lopes M.R."/>
            <person name="Hittinger C.T."/>
            <person name="Goker M."/>
            <person name="Salamov A."/>
            <person name="Wisecaver J."/>
            <person name="Long T.M."/>
            <person name="Aerts A.L."/>
            <person name="Barry K."/>
            <person name="Choi C."/>
            <person name="Clum A."/>
            <person name="Coughlan A.Y."/>
            <person name="Deshpande S."/>
            <person name="Douglass A.P."/>
            <person name="Hanson S.J."/>
            <person name="Klenk H.-P."/>
            <person name="Labutti K."/>
            <person name="Lapidus A."/>
            <person name="Lindquist E."/>
            <person name="Lipzen A."/>
            <person name="Meier-Kolthoff J.P."/>
            <person name="Ohm R.A."/>
            <person name="Otillar R.P."/>
            <person name="Pangilinan J."/>
            <person name="Peng Y."/>
            <person name="Rokas A."/>
            <person name="Rosa C.A."/>
            <person name="Scheuner C."/>
            <person name="Sibirny A.A."/>
            <person name="Slot J.C."/>
            <person name="Stielow J.B."/>
            <person name="Sun H."/>
            <person name="Kurtzman C.P."/>
            <person name="Blackwell M."/>
            <person name="Grigoriev I.V."/>
            <person name="Jeffries T.W."/>
        </authorList>
    </citation>
    <scope>NUCLEOTIDE SEQUENCE [LARGE SCALE GENOMIC DNA]</scope>
    <source>
        <strain evidence="15">NRRL YB-2248</strain>
    </source>
</reference>
<keyword evidence="7 9" id="KW-0411">Iron-sulfur</keyword>
<dbReference type="GO" id="GO:0046872">
    <property type="term" value="F:metal ion binding"/>
    <property type="evidence" value="ECO:0007669"/>
    <property type="project" value="UniProtKB-KW"/>
</dbReference>
<feature type="binding site" evidence="9">
    <location>
        <position position="326"/>
    </location>
    <ligand>
        <name>[4Fe-4S] cluster</name>
        <dbReference type="ChEBI" id="CHEBI:49883"/>
    </ligand>
</feature>
<dbReference type="GO" id="GO:0005758">
    <property type="term" value="C:mitochondrial intermembrane space"/>
    <property type="evidence" value="ECO:0007669"/>
    <property type="project" value="UniProtKB-SubCell"/>
</dbReference>
<evidence type="ECO:0000259" key="12">
    <source>
        <dbReference type="Pfam" id="PF05093"/>
    </source>
</evidence>
<sequence length="363" mass="39816">MSAATSILLLLHPTVVSDPSLVEATKRQLLLENPASDLVQHIIDRVATNTQQLSSNTYDLIHYLAPAEAKKNKFNSQLIEKLYDSLKPNGSFTGLIPDDSSLDAIICGFSIDDTESKWTKISKSQESVVSIPLKKKSSNTDPKSTHSLPTFKRLASPPVLTDSSEVDEDDPLEQTKLRETKLTYFEDSDLEMDDGDDDDDDDENAKNTFINEDELLDSYELNNSTPLIVPCSLSKPGDGKKRRKACKDCTCGLKEQEDAEENQQRSLQASILGNLAKSATDEAIAIEERLNKRKTDALKQLGEKIKFNADDLAEIDFTIEGKTGGCGSCSLGDAFRCDGCPFLGLPAFKPGQVITLDAFGEDI</sequence>
<evidence type="ECO:0000256" key="2">
    <source>
        <dbReference type="ARBA" id="ARBA00008169"/>
    </source>
</evidence>
<comment type="domain">
    <text evidence="9">The C-terminal domain binds 2 Fe-S clusters but is otherwise mostly in an intrinsically disordered conformation.</text>
</comment>
<name>A0A1E4T6Y2_9ASCO</name>
<dbReference type="EMBL" id="KV453848">
    <property type="protein sequence ID" value="ODV87471.1"/>
    <property type="molecule type" value="Genomic_DNA"/>
</dbReference>
<evidence type="ECO:0000256" key="9">
    <source>
        <dbReference type="HAMAP-Rule" id="MF_03115"/>
    </source>
</evidence>
<dbReference type="Pfam" id="PF05093">
    <property type="entry name" value="CIAPIN1"/>
    <property type="match status" value="1"/>
</dbReference>
<dbReference type="Gene3D" id="3.40.50.11000">
    <property type="entry name" value="Fe-S cluster assembly protein Dre2, N-terminal domain"/>
    <property type="match status" value="1"/>
</dbReference>
<dbReference type="PANTHER" id="PTHR13273">
    <property type="entry name" value="ANAMORSIN"/>
    <property type="match status" value="1"/>
</dbReference>
<keyword evidence="8 9" id="KW-0496">Mitochondrion</keyword>
<dbReference type="AlphaFoldDB" id="A0A1E4T6Y2"/>
<comment type="caution">
    <text evidence="9">Lacks conserved residue(s) required for the propagation of feature annotation.</text>
</comment>
<evidence type="ECO:0000256" key="8">
    <source>
        <dbReference type="ARBA" id="ARBA00023128"/>
    </source>
</evidence>
<evidence type="ECO:0000256" key="11">
    <source>
        <dbReference type="SAM" id="SignalP"/>
    </source>
</evidence>
<protein>
    <submittedName>
        <fullName evidence="14">Uncharacterized protein</fullName>
    </submittedName>
</protein>
<dbReference type="GO" id="GO:0051539">
    <property type="term" value="F:4 iron, 4 sulfur cluster binding"/>
    <property type="evidence" value="ECO:0007669"/>
    <property type="project" value="UniProtKB-KW"/>
</dbReference>
<dbReference type="Proteomes" id="UP000094801">
    <property type="component" value="Unassembled WGS sequence"/>
</dbReference>
<feature type="binding site" evidence="9">
    <location>
        <position position="340"/>
    </location>
    <ligand>
        <name>[4Fe-4S] cluster</name>
        <dbReference type="ChEBI" id="CHEBI:49883"/>
    </ligand>
</feature>
<evidence type="ECO:0000256" key="3">
    <source>
        <dbReference type="ARBA" id="ARBA00022485"/>
    </source>
</evidence>
<comment type="domain">
    <text evidence="9">The twin Cx2C motifs are involved in the recognition by the mitochondrial MIA40-ERV1 disulfide relay system. The formation of 2 disulfide bonds in the Cx2C motifs through dithiol/disulfide exchange reactions effectively traps the protein in the mitochondrial intermembrane space.</text>
</comment>
<evidence type="ECO:0000256" key="7">
    <source>
        <dbReference type="ARBA" id="ARBA00023014"/>
    </source>
</evidence>
<feature type="chain" id="PRO_5009163077" evidence="11">
    <location>
        <begin position="18"/>
        <end position="363"/>
    </location>
</feature>
<feature type="binding site" evidence="9">
    <location>
        <position position="231"/>
    </location>
    <ligand>
        <name>[2Fe-2S] cluster</name>
        <dbReference type="ChEBI" id="CHEBI:190135"/>
    </ligand>
</feature>
<feature type="domain" description="Fe-S cluster assembly protein Dre2 N-terminal" evidence="13">
    <location>
        <begin position="6"/>
        <end position="133"/>
    </location>
</feature>
<feature type="short sequence motif" description="Cx2C motif 2" evidence="9">
    <location>
        <begin position="337"/>
        <end position="340"/>
    </location>
</feature>
<keyword evidence="11" id="KW-0732">Signal</keyword>
<feature type="region of interest" description="Disordered" evidence="10">
    <location>
        <begin position="131"/>
        <end position="211"/>
    </location>
</feature>
<dbReference type="Pfam" id="PF16803">
    <property type="entry name" value="DRE2_N"/>
    <property type="match status" value="1"/>
</dbReference>
<feature type="binding site" evidence="9">
    <location>
        <position position="249"/>
    </location>
    <ligand>
        <name>[2Fe-2S] cluster</name>
        <dbReference type="ChEBI" id="CHEBI:190135"/>
    </ligand>
</feature>
<dbReference type="HAMAP" id="MF_03115">
    <property type="entry name" value="Anamorsin"/>
    <property type="match status" value="1"/>
</dbReference>
<accession>A0A1E4T6Y2</accession>
<organism evidence="14 15">
    <name type="scientific">[Candida] arabinofermentans NRRL YB-2248</name>
    <dbReference type="NCBI Taxonomy" id="983967"/>
    <lineage>
        <taxon>Eukaryota</taxon>
        <taxon>Fungi</taxon>
        <taxon>Dikarya</taxon>
        <taxon>Ascomycota</taxon>
        <taxon>Saccharomycotina</taxon>
        <taxon>Pichiomycetes</taxon>
        <taxon>Pichiales</taxon>
        <taxon>Pichiaceae</taxon>
        <taxon>Ogataea</taxon>
        <taxon>Ogataea/Candida clade</taxon>
    </lineage>
</organism>
<evidence type="ECO:0000259" key="13">
    <source>
        <dbReference type="Pfam" id="PF16803"/>
    </source>
</evidence>
<comment type="domain">
    <text evidence="9">The N-terminal domain has structural similarity with S-adenosyl-L-methionine-dependent methyltransferases, but does not bind S-adenosyl-L-methionine. It is required for correct assembly of the 2 Fe-S clusters.</text>
</comment>
<keyword evidence="4 9" id="KW-0963">Cytoplasm</keyword>
<evidence type="ECO:0000256" key="5">
    <source>
        <dbReference type="ARBA" id="ARBA00022723"/>
    </source>
</evidence>
<evidence type="ECO:0000313" key="14">
    <source>
        <dbReference type="EMBL" id="ODV87471.1"/>
    </source>
</evidence>
<feature type="short sequence motif" description="Cx2C motif 1" evidence="9">
    <location>
        <begin position="326"/>
        <end position="329"/>
    </location>
</feature>
<evidence type="ECO:0000256" key="1">
    <source>
        <dbReference type="ARBA" id="ARBA00001966"/>
    </source>
</evidence>
<keyword evidence="5 9" id="KW-0479">Metal-binding</keyword>
<keyword evidence="9" id="KW-0001">2Fe-2S</keyword>
<gene>
    <name evidence="14" type="ORF">CANARDRAFT_194799</name>
</gene>
<keyword evidence="15" id="KW-1185">Reference proteome</keyword>
<feature type="region of interest" description="Fe-S binding site B" evidence="9">
    <location>
        <begin position="326"/>
        <end position="340"/>
    </location>
</feature>
<feature type="signal peptide" evidence="11">
    <location>
        <begin position="1"/>
        <end position="17"/>
    </location>
</feature>
<dbReference type="GO" id="GO:0051537">
    <property type="term" value="F:2 iron, 2 sulfur cluster binding"/>
    <property type="evidence" value="ECO:0007669"/>
    <property type="project" value="UniProtKB-UniRule"/>
</dbReference>
<feature type="domain" description="Anamorsin C-terminal" evidence="12">
    <location>
        <begin position="238"/>
        <end position="356"/>
    </location>
</feature>
<evidence type="ECO:0000256" key="4">
    <source>
        <dbReference type="ARBA" id="ARBA00022490"/>
    </source>
</evidence>
<feature type="binding site" evidence="9">
    <location>
        <position position="329"/>
    </location>
    <ligand>
        <name>[4Fe-4S] cluster</name>
        <dbReference type="ChEBI" id="CHEBI:49883"/>
    </ligand>
</feature>
<comment type="cofactor">
    <cofactor evidence="9">
        <name>[2Fe-2S] cluster</name>
        <dbReference type="ChEBI" id="CHEBI:190135"/>
    </cofactor>
</comment>
<proteinExistence type="inferred from homology"/>